<dbReference type="PROSITE" id="PS00149">
    <property type="entry name" value="SULFATASE_2"/>
    <property type="match status" value="1"/>
</dbReference>
<keyword evidence="6" id="KW-0812">Transmembrane</keyword>
<dbReference type="STRING" id="283909.R7UXD2"/>
<dbReference type="PANTHER" id="PTHR42693">
    <property type="entry name" value="ARYLSULFATASE FAMILY MEMBER"/>
    <property type="match status" value="1"/>
</dbReference>
<comment type="similarity">
    <text evidence="2">Belongs to the sulfatase family.</text>
</comment>
<feature type="transmembrane region" description="Helical" evidence="6">
    <location>
        <begin position="113"/>
        <end position="135"/>
    </location>
</feature>
<evidence type="ECO:0000256" key="2">
    <source>
        <dbReference type="ARBA" id="ARBA00008779"/>
    </source>
</evidence>
<dbReference type="InterPro" id="IPR000917">
    <property type="entry name" value="Sulfatase_N"/>
</dbReference>
<dbReference type="GO" id="GO:0046872">
    <property type="term" value="F:metal ion binding"/>
    <property type="evidence" value="ECO:0007669"/>
    <property type="project" value="UniProtKB-KW"/>
</dbReference>
<dbReference type="EnsemblMetazoa" id="CapteT120576">
    <property type="protein sequence ID" value="CapteP120576"/>
    <property type="gene ID" value="CapteG120576"/>
</dbReference>
<proteinExistence type="inferred from homology"/>
<comment type="cofactor">
    <cofactor evidence="1">
        <name>Ca(2+)</name>
        <dbReference type="ChEBI" id="CHEBI:29108"/>
    </cofactor>
</comment>
<dbReference type="InterPro" id="IPR024607">
    <property type="entry name" value="Sulfatase_CS"/>
</dbReference>
<evidence type="ECO:0000256" key="4">
    <source>
        <dbReference type="ARBA" id="ARBA00022801"/>
    </source>
</evidence>
<name>R7UXD2_CAPTE</name>
<keyword evidence="3" id="KW-0479">Metal-binding</keyword>
<reference evidence="8 10" key="2">
    <citation type="journal article" date="2013" name="Nature">
        <title>Insights into bilaterian evolution from three spiralian genomes.</title>
        <authorList>
            <person name="Simakov O."/>
            <person name="Marletaz F."/>
            <person name="Cho S.J."/>
            <person name="Edsinger-Gonzales E."/>
            <person name="Havlak P."/>
            <person name="Hellsten U."/>
            <person name="Kuo D.H."/>
            <person name="Larsson T."/>
            <person name="Lv J."/>
            <person name="Arendt D."/>
            <person name="Savage R."/>
            <person name="Osoegawa K."/>
            <person name="de Jong P."/>
            <person name="Grimwood J."/>
            <person name="Chapman J.A."/>
            <person name="Shapiro H."/>
            <person name="Aerts A."/>
            <person name="Otillar R.P."/>
            <person name="Terry A.Y."/>
            <person name="Boore J.L."/>
            <person name="Grigoriev I.V."/>
            <person name="Lindberg D.R."/>
            <person name="Seaver E.C."/>
            <person name="Weisblat D.A."/>
            <person name="Putnam N.H."/>
            <person name="Rokhsar D.S."/>
        </authorList>
    </citation>
    <scope>NUCLEOTIDE SEQUENCE</scope>
    <source>
        <strain evidence="8 10">I ESC-2004</strain>
    </source>
</reference>
<keyword evidence="4" id="KW-0378">Hydrolase</keyword>
<dbReference type="Gene3D" id="3.30.1120.10">
    <property type="match status" value="1"/>
</dbReference>
<evidence type="ECO:0000256" key="6">
    <source>
        <dbReference type="SAM" id="Phobius"/>
    </source>
</evidence>
<evidence type="ECO:0000259" key="7">
    <source>
        <dbReference type="Pfam" id="PF00884"/>
    </source>
</evidence>
<evidence type="ECO:0000313" key="10">
    <source>
        <dbReference type="Proteomes" id="UP000014760"/>
    </source>
</evidence>
<dbReference type="Pfam" id="PF14707">
    <property type="entry name" value="Sulfatase_C"/>
    <property type="match status" value="1"/>
</dbReference>
<dbReference type="AlphaFoldDB" id="R7UXD2"/>
<reference evidence="9" key="3">
    <citation type="submission" date="2015-06" db="UniProtKB">
        <authorList>
            <consortium name="EnsemblMetazoa"/>
        </authorList>
    </citation>
    <scope>IDENTIFICATION</scope>
</reference>
<evidence type="ECO:0000256" key="1">
    <source>
        <dbReference type="ARBA" id="ARBA00001913"/>
    </source>
</evidence>
<dbReference type="Pfam" id="PF00884">
    <property type="entry name" value="Sulfatase"/>
    <property type="match status" value="1"/>
</dbReference>
<dbReference type="EMBL" id="KB297068">
    <property type="protein sequence ID" value="ELU11009.1"/>
    <property type="molecule type" value="Genomic_DNA"/>
</dbReference>
<reference evidence="10" key="1">
    <citation type="submission" date="2012-12" db="EMBL/GenBank/DDBJ databases">
        <authorList>
            <person name="Hellsten U."/>
            <person name="Grimwood J."/>
            <person name="Chapman J.A."/>
            <person name="Shapiro H."/>
            <person name="Aerts A."/>
            <person name="Otillar R.P."/>
            <person name="Terry A.Y."/>
            <person name="Boore J.L."/>
            <person name="Simakov O."/>
            <person name="Marletaz F."/>
            <person name="Cho S.-J."/>
            <person name="Edsinger-Gonzales E."/>
            <person name="Havlak P."/>
            <person name="Kuo D.-H."/>
            <person name="Larsson T."/>
            <person name="Lv J."/>
            <person name="Arendt D."/>
            <person name="Savage R."/>
            <person name="Osoegawa K."/>
            <person name="de Jong P."/>
            <person name="Lindberg D.R."/>
            <person name="Seaver E.C."/>
            <person name="Weisblat D.A."/>
            <person name="Putnam N.H."/>
            <person name="Grigoriev I.V."/>
            <person name="Rokhsar D.S."/>
        </authorList>
    </citation>
    <scope>NUCLEOTIDE SEQUENCE</scope>
    <source>
        <strain evidence="10">I ESC-2004</strain>
    </source>
</reference>
<feature type="domain" description="Sulfatase N-terminal" evidence="7">
    <location>
        <begin position="12"/>
        <end position="310"/>
    </location>
</feature>
<dbReference type="InterPro" id="IPR050738">
    <property type="entry name" value="Sulfatase"/>
</dbReference>
<gene>
    <name evidence="8" type="ORF">CAPTEDRAFT_120576</name>
</gene>
<evidence type="ECO:0000256" key="5">
    <source>
        <dbReference type="ARBA" id="ARBA00022837"/>
    </source>
</evidence>
<dbReference type="SUPFAM" id="SSF53649">
    <property type="entry name" value="Alkaline phosphatase-like"/>
    <property type="match status" value="1"/>
</dbReference>
<evidence type="ECO:0000256" key="3">
    <source>
        <dbReference type="ARBA" id="ARBA00022723"/>
    </source>
</evidence>
<keyword evidence="6" id="KW-1133">Transmembrane helix</keyword>
<dbReference type="HOGENOM" id="CLU_006332_13_4_1"/>
<organism evidence="8">
    <name type="scientific">Capitella teleta</name>
    <name type="common">Polychaete worm</name>
    <dbReference type="NCBI Taxonomy" id="283909"/>
    <lineage>
        <taxon>Eukaryota</taxon>
        <taxon>Metazoa</taxon>
        <taxon>Spiralia</taxon>
        <taxon>Lophotrochozoa</taxon>
        <taxon>Annelida</taxon>
        <taxon>Polychaeta</taxon>
        <taxon>Sedentaria</taxon>
        <taxon>Scolecida</taxon>
        <taxon>Capitellidae</taxon>
        <taxon>Capitella</taxon>
    </lineage>
</organism>
<dbReference type="PANTHER" id="PTHR42693:SF49">
    <property type="entry name" value="SULFATASE N-TERMINAL DOMAIN-CONTAINING PROTEIN"/>
    <property type="match status" value="1"/>
</dbReference>
<dbReference type="OMA" id="IICININ"/>
<sequence length="477" mass="54724">MAQVIFSLMSDKGIGRSEWTLPRMLKRKGYATALIGKWHLGWNRRVMDQYYNPLNYGFDYFFGMPYTVIKDMGGKQELVSDMHNEVMFIRLLAISWLSAAIVARLISKRIGFTMALVSLVIVSYYLFILKTMGIWNAIVVRNEMIIEMPVDLNTITRRLIDEGQSFIRSQHSKKKPIFLDMSWLHVHTYLHPQPPFKGRSQHGPYGDAVEETDWAIGQIIQTLDELGISNNTLLYFSSDHGADKLEVDERGRMVGGWNGVFRGGKGDGSQEGGIRIPTCIQWTNGLPKGLVVSEPTSQMDLMPTLAAIVGGHMSKDRIIDGKNILPLLTDKESRTPHEFFFHYKTDQLAAIRYRPRSGGSFYKLHYIWPQWQHNTDTWSDTMQAFGAHGALLDPPRLFNVVEDPREDRPFDTNIEPYAGVVKRIEEARKQHEQTMANSPPSIMSTLSEFSNPLRVPFVHFAWQCFSTRIEKLWQYLK</sequence>
<evidence type="ECO:0000313" key="8">
    <source>
        <dbReference type="EMBL" id="ELU11009.1"/>
    </source>
</evidence>
<keyword evidence="10" id="KW-1185">Reference proteome</keyword>
<protein>
    <recommendedName>
        <fullName evidence="7">Sulfatase N-terminal domain-containing protein</fullName>
    </recommendedName>
</protein>
<dbReference type="Proteomes" id="UP000014760">
    <property type="component" value="Unassembled WGS sequence"/>
</dbReference>
<keyword evidence="6" id="KW-0472">Membrane</keyword>
<dbReference type="EMBL" id="AMQN01005892">
    <property type="status" value="NOT_ANNOTATED_CDS"/>
    <property type="molecule type" value="Genomic_DNA"/>
</dbReference>
<dbReference type="OrthoDB" id="103349at2759"/>
<accession>R7UXD2</accession>
<dbReference type="Gene3D" id="3.40.720.10">
    <property type="entry name" value="Alkaline Phosphatase, subunit A"/>
    <property type="match status" value="1"/>
</dbReference>
<feature type="transmembrane region" description="Helical" evidence="6">
    <location>
        <begin position="87"/>
        <end position="106"/>
    </location>
</feature>
<dbReference type="InterPro" id="IPR017850">
    <property type="entry name" value="Alkaline_phosphatase_core_sf"/>
</dbReference>
<keyword evidence="5" id="KW-0106">Calcium</keyword>
<evidence type="ECO:0000313" key="9">
    <source>
        <dbReference type="EnsemblMetazoa" id="CapteP120576"/>
    </source>
</evidence>
<dbReference type="Gene3D" id="1.10.287.550">
    <property type="entry name" value="Helix hairpin bin"/>
    <property type="match status" value="1"/>
</dbReference>
<dbReference type="GO" id="GO:0004065">
    <property type="term" value="F:arylsulfatase activity"/>
    <property type="evidence" value="ECO:0007669"/>
    <property type="project" value="TreeGrafter"/>
</dbReference>